<comment type="caution">
    <text evidence="2">The sequence shown here is derived from an EMBL/GenBank/DDBJ whole genome shotgun (WGS) entry which is preliminary data.</text>
</comment>
<name>A0ABR3EW72_9AGAR</name>
<dbReference type="EMBL" id="JBAHYK010001658">
    <property type="protein sequence ID" value="KAL0567156.1"/>
    <property type="molecule type" value="Genomic_DNA"/>
</dbReference>
<feature type="region of interest" description="Disordered" evidence="1">
    <location>
        <begin position="269"/>
        <end position="312"/>
    </location>
</feature>
<sequence>MSELSRSMHARNTSFLNRRSPLPRGRGSSSQGGGDNLTSASLETKLARSKWEFHEVFGQIVHMRNCDRALYYLCNRVSLSLPGTRGLAGKKRNLVDQLDGRKRAYQELQKKYDDLDHSYESARSELGDMTQEIARLSSLQDGNSERTGKKRRLDHTSNPGSSRIPSDAMIIDDEGGSGAVMAPNPNSAQSKKLSDDGAWDTPMTIGDAQYLIDVLRRSEDEGSPIFRAWNYLRKAHNKASRVDESKRNPFQQFIAKNYWIPDAFQRKKSDRVPTTTGTPTVTKAEKKKGKAKAEPTPAQPLTFPTPKPLPSVTPPRFSKDAPLDLMLACITQEVASETFRDGVVYNADGSISVRAVRGLHLLYGRSPSSQHGASPMHRHRYQLTFVEMVLTPGFYRAYIDANPSPTIVPSVKRYPADDANVNPTDLAEFFRRQAVPIVVVEDAALWAAHWLADVRYGDLESRLAVEELKRRLQAELIATGIPAGLNDDVYFPNGYIGERPSTIIREIPGLFSTPAQPTPGPSQPTPGPSQSSGAPPVAVTEESDHDMDLQAWELTTR</sequence>
<feature type="compositionally biased region" description="Low complexity" evidence="1">
    <location>
        <begin position="18"/>
        <end position="29"/>
    </location>
</feature>
<feature type="region of interest" description="Disordered" evidence="1">
    <location>
        <begin position="137"/>
        <end position="197"/>
    </location>
</feature>
<evidence type="ECO:0000313" key="3">
    <source>
        <dbReference type="Proteomes" id="UP001465976"/>
    </source>
</evidence>
<feature type="compositionally biased region" description="Pro residues" evidence="1">
    <location>
        <begin position="303"/>
        <end position="312"/>
    </location>
</feature>
<feature type="region of interest" description="Disordered" evidence="1">
    <location>
        <begin position="1"/>
        <end position="38"/>
    </location>
</feature>
<proteinExistence type="predicted"/>
<protein>
    <submittedName>
        <fullName evidence="2">Uncharacterized protein</fullName>
    </submittedName>
</protein>
<accession>A0ABR3EW72</accession>
<organism evidence="2 3">
    <name type="scientific">Marasmius crinis-equi</name>
    <dbReference type="NCBI Taxonomy" id="585013"/>
    <lineage>
        <taxon>Eukaryota</taxon>
        <taxon>Fungi</taxon>
        <taxon>Dikarya</taxon>
        <taxon>Basidiomycota</taxon>
        <taxon>Agaricomycotina</taxon>
        <taxon>Agaricomycetes</taxon>
        <taxon>Agaricomycetidae</taxon>
        <taxon>Agaricales</taxon>
        <taxon>Marasmiineae</taxon>
        <taxon>Marasmiaceae</taxon>
        <taxon>Marasmius</taxon>
    </lineage>
</organism>
<feature type="compositionally biased region" description="Pro residues" evidence="1">
    <location>
        <begin position="516"/>
        <end position="527"/>
    </location>
</feature>
<reference evidence="2 3" key="1">
    <citation type="submission" date="2024-02" db="EMBL/GenBank/DDBJ databases">
        <title>A draft genome for the cacao thread blight pathogen Marasmius crinis-equi.</title>
        <authorList>
            <person name="Cohen S.P."/>
            <person name="Baruah I.K."/>
            <person name="Amoako-Attah I."/>
            <person name="Bukari Y."/>
            <person name="Meinhardt L.W."/>
            <person name="Bailey B.A."/>
        </authorList>
    </citation>
    <scope>NUCLEOTIDE SEQUENCE [LARGE SCALE GENOMIC DNA]</scope>
    <source>
        <strain evidence="2 3">GH-76</strain>
    </source>
</reference>
<gene>
    <name evidence="2" type="ORF">V5O48_014837</name>
</gene>
<feature type="compositionally biased region" description="Low complexity" evidence="1">
    <location>
        <begin position="272"/>
        <end position="282"/>
    </location>
</feature>
<evidence type="ECO:0000313" key="2">
    <source>
        <dbReference type="EMBL" id="KAL0567156.1"/>
    </source>
</evidence>
<feature type="region of interest" description="Disordered" evidence="1">
    <location>
        <begin position="510"/>
        <end position="557"/>
    </location>
</feature>
<dbReference type="Proteomes" id="UP001465976">
    <property type="component" value="Unassembled WGS sequence"/>
</dbReference>
<keyword evidence="3" id="KW-1185">Reference proteome</keyword>
<evidence type="ECO:0000256" key="1">
    <source>
        <dbReference type="SAM" id="MobiDB-lite"/>
    </source>
</evidence>